<evidence type="ECO:0000313" key="2">
    <source>
        <dbReference type="Proteomes" id="UP000077763"/>
    </source>
</evidence>
<dbReference type="EMBL" id="LUUH01000044">
    <property type="protein sequence ID" value="OAI05297.1"/>
    <property type="molecule type" value="Genomic_DNA"/>
</dbReference>
<dbReference type="RefSeq" id="WP_064036443.1">
    <property type="nucleotide sequence ID" value="NZ_LUUH01000044.1"/>
</dbReference>
<gene>
    <name evidence="1" type="ORF">A1353_00215</name>
</gene>
<comment type="caution">
    <text evidence="1">The sequence shown here is derived from an EMBL/GenBank/DDBJ whole genome shotgun (WGS) entry which is preliminary data.</text>
</comment>
<protein>
    <submittedName>
        <fullName evidence="1">Uncharacterized protein</fullName>
    </submittedName>
</protein>
<sequence>MAREVVTKRVYLKLAVFLDRKDAPTIQEKMELALKKLHRMGDRKEVLGEDNRHVRSIIYHRTHTSMLFGIFASYERGTQQMIVSEDDDAETLTIEQVAPPKGDDNKRREFLEGVCYFGLFGNHVLVVQSNALGSKQIETHFNWLLKQAEVVAAGNAVGLSDQIATATKERIRKAHVKEVEIGAPFIEAEAAPPSTNKEIVEDTAFNFKGIGLEMVRQILGDQLDSMKLADALDGNIEVSLRIRYKKKTTEKAHELLDNIALAIRNIDEDEVKLHLVGGGQVDGNQLKLSSQLRIEAHDGIPSYNELFQKMQQWLLDLLEKKVVEP</sequence>
<organism evidence="1 2">
    <name type="scientific">Methylomonas methanica</name>
    <dbReference type="NCBI Taxonomy" id="421"/>
    <lineage>
        <taxon>Bacteria</taxon>
        <taxon>Pseudomonadati</taxon>
        <taxon>Pseudomonadota</taxon>
        <taxon>Gammaproteobacteria</taxon>
        <taxon>Methylococcales</taxon>
        <taxon>Methylococcaceae</taxon>
        <taxon>Methylomonas</taxon>
    </lineage>
</organism>
<name>A0A177MHL6_METMH</name>
<accession>A0A177MHL6</accession>
<proteinExistence type="predicted"/>
<evidence type="ECO:0000313" key="1">
    <source>
        <dbReference type="EMBL" id="OAI05297.1"/>
    </source>
</evidence>
<dbReference type="Proteomes" id="UP000077763">
    <property type="component" value="Unassembled WGS sequence"/>
</dbReference>
<dbReference type="AlphaFoldDB" id="A0A177MHL6"/>
<reference evidence="1 2" key="1">
    <citation type="submission" date="2016-03" db="EMBL/GenBank/DDBJ databases">
        <authorList>
            <person name="Ploux O."/>
        </authorList>
    </citation>
    <scope>NUCLEOTIDE SEQUENCE [LARGE SCALE GENOMIC DNA]</scope>
    <source>
        <strain evidence="1 2">R-45371</strain>
    </source>
</reference>